<dbReference type="InterPro" id="IPR005024">
    <property type="entry name" value="Snf7_fam"/>
</dbReference>
<dbReference type="GO" id="GO:0032511">
    <property type="term" value="P:late endosome to vacuole transport via multivesicular body sorting pathway"/>
    <property type="evidence" value="ECO:0007669"/>
    <property type="project" value="TreeGrafter"/>
</dbReference>
<keyword evidence="6" id="KW-1185">Reference proteome</keyword>
<name>A0A058ZF77_FONAL</name>
<dbReference type="Gene3D" id="6.10.250.1710">
    <property type="match status" value="1"/>
</dbReference>
<proteinExistence type="inferred from homology"/>
<evidence type="ECO:0000256" key="4">
    <source>
        <dbReference type="SAM" id="MobiDB-lite"/>
    </source>
</evidence>
<evidence type="ECO:0008006" key="7">
    <source>
        <dbReference type="Google" id="ProtNLM"/>
    </source>
</evidence>
<reference evidence="5" key="1">
    <citation type="submission" date="2013-04" db="EMBL/GenBank/DDBJ databases">
        <title>The Genome Sequence of Fonticula alba ATCC 38817.</title>
        <authorList>
            <consortium name="The Broad Institute Genomics Platform"/>
            <person name="Russ C."/>
            <person name="Cuomo C."/>
            <person name="Burger G."/>
            <person name="Gray M.W."/>
            <person name="Holland P.W.H."/>
            <person name="King N."/>
            <person name="Lang F.B.F."/>
            <person name="Roger A.J."/>
            <person name="Ruiz-Trillo I."/>
            <person name="Brown M."/>
            <person name="Walker B."/>
            <person name="Young S."/>
            <person name="Zeng Q."/>
            <person name="Gargeya S."/>
            <person name="Fitzgerald M."/>
            <person name="Haas B."/>
            <person name="Abouelleil A."/>
            <person name="Allen A.W."/>
            <person name="Alvarado L."/>
            <person name="Arachchi H.M."/>
            <person name="Berlin A.M."/>
            <person name="Chapman S.B."/>
            <person name="Gainer-Dewar J."/>
            <person name="Goldberg J."/>
            <person name="Griggs A."/>
            <person name="Gujja S."/>
            <person name="Hansen M."/>
            <person name="Howarth C."/>
            <person name="Imamovic A."/>
            <person name="Ireland A."/>
            <person name="Larimer J."/>
            <person name="McCowan C."/>
            <person name="Murphy C."/>
            <person name="Pearson M."/>
            <person name="Poon T.W."/>
            <person name="Priest M."/>
            <person name="Roberts A."/>
            <person name="Saif S."/>
            <person name="Shea T."/>
            <person name="Sisk P."/>
            <person name="Sykes S."/>
            <person name="Wortman J."/>
            <person name="Nusbaum C."/>
            <person name="Birren B."/>
        </authorList>
    </citation>
    <scope>NUCLEOTIDE SEQUENCE [LARGE SCALE GENOMIC DNA]</scope>
    <source>
        <strain evidence="5">ATCC 38817</strain>
    </source>
</reference>
<dbReference type="GO" id="GO:0006900">
    <property type="term" value="P:vesicle budding from membrane"/>
    <property type="evidence" value="ECO:0007669"/>
    <property type="project" value="TreeGrafter"/>
</dbReference>
<gene>
    <name evidence="5" type="ORF">H696_00549</name>
</gene>
<sequence length="224" mass="24756">MNRIFGSSSSAAKAPPPSAADTVNRLESRADVIQVKIDKIDAELKTIQTRLSKMTEGSAKQQLKNKAIMLIRQKRGYEQQKNSMLQTAFSVDQVQMTTENLRLTIDTAQTMKQTAKDMKREYKRLDINKIEAIQDDLQDMMDQANEIQEIMGRGYDVPDYIDEADLESELAGLGDTLFEDADGLPSYLTESLPAPASGTIGLDNATKEGQAAQPATGERLPQLV</sequence>
<evidence type="ECO:0000313" key="5">
    <source>
        <dbReference type="EMBL" id="KCV72999.1"/>
    </source>
</evidence>
<dbReference type="Proteomes" id="UP000030693">
    <property type="component" value="Unassembled WGS sequence"/>
</dbReference>
<comment type="similarity">
    <text evidence="1">Belongs to the SNF7 family.</text>
</comment>
<protein>
    <recommendedName>
        <fullName evidence="7">Charged multivesicular body protein 5</fullName>
    </recommendedName>
</protein>
<dbReference type="Pfam" id="PF03357">
    <property type="entry name" value="Snf7"/>
    <property type="match status" value="1"/>
</dbReference>
<feature type="region of interest" description="Disordered" evidence="4">
    <location>
        <begin position="1"/>
        <end position="22"/>
    </location>
</feature>
<dbReference type="PANTHER" id="PTHR22761">
    <property type="entry name" value="CHARGED MULTIVESICULAR BODY PROTEIN"/>
    <property type="match status" value="1"/>
</dbReference>
<evidence type="ECO:0000256" key="3">
    <source>
        <dbReference type="SAM" id="Coils"/>
    </source>
</evidence>
<dbReference type="AlphaFoldDB" id="A0A058ZF77"/>
<dbReference type="OMA" id="GVKQMQK"/>
<dbReference type="PANTHER" id="PTHR22761:SF12">
    <property type="entry name" value="CHARGED MULTIVESICULAR BODY PROTEIN 5"/>
    <property type="match status" value="1"/>
</dbReference>
<evidence type="ECO:0000256" key="2">
    <source>
        <dbReference type="ARBA" id="ARBA00023054"/>
    </source>
</evidence>
<evidence type="ECO:0000313" key="6">
    <source>
        <dbReference type="Proteomes" id="UP000030693"/>
    </source>
</evidence>
<dbReference type="EMBL" id="KB932201">
    <property type="protein sequence ID" value="KCV72999.1"/>
    <property type="molecule type" value="Genomic_DNA"/>
</dbReference>
<evidence type="ECO:0000256" key="1">
    <source>
        <dbReference type="ARBA" id="ARBA00006190"/>
    </source>
</evidence>
<accession>A0A058ZF77</accession>
<feature type="coiled-coil region" evidence="3">
    <location>
        <begin position="108"/>
        <end position="150"/>
    </location>
</feature>
<dbReference type="eggNOG" id="KOG1655">
    <property type="taxonomic scope" value="Eukaryota"/>
</dbReference>
<keyword evidence="2 3" id="KW-0175">Coiled coil</keyword>
<dbReference type="RefSeq" id="XP_009492700.1">
    <property type="nucleotide sequence ID" value="XM_009494425.1"/>
</dbReference>
<organism evidence="5">
    <name type="scientific">Fonticula alba</name>
    <name type="common">Slime mold</name>
    <dbReference type="NCBI Taxonomy" id="691883"/>
    <lineage>
        <taxon>Eukaryota</taxon>
        <taxon>Rotosphaerida</taxon>
        <taxon>Fonticulaceae</taxon>
        <taxon>Fonticula</taxon>
    </lineage>
</organism>
<dbReference type="GeneID" id="20525274"/>
<dbReference type="GO" id="GO:0005771">
    <property type="term" value="C:multivesicular body"/>
    <property type="evidence" value="ECO:0007669"/>
    <property type="project" value="TreeGrafter"/>
</dbReference>
<feature type="coiled-coil region" evidence="3">
    <location>
        <begin position="23"/>
        <end position="80"/>
    </location>
</feature>
<dbReference type="OrthoDB" id="3973241at2759"/>
<dbReference type="STRING" id="691883.A0A058ZF77"/>